<feature type="compositionally biased region" description="Polar residues" evidence="3">
    <location>
        <begin position="46"/>
        <end position="59"/>
    </location>
</feature>
<feature type="domain" description="ABC transporter" evidence="4">
    <location>
        <begin position="132"/>
        <end position="163"/>
    </location>
</feature>
<evidence type="ECO:0000256" key="3">
    <source>
        <dbReference type="SAM" id="MobiDB-lite"/>
    </source>
</evidence>
<reference evidence="5" key="1">
    <citation type="submission" date="2022-03" db="EMBL/GenBank/DDBJ databases">
        <title>A functionally conserved STORR gene fusion in Papaver species that diverged 16.8 million years ago.</title>
        <authorList>
            <person name="Catania T."/>
        </authorList>
    </citation>
    <scope>NUCLEOTIDE SEQUENCE</scope>
    <source>
        <strain evidence="5">S-191538</strain>
    </source>
</reference>
<evidence type="ECO:0000256" key="2">
    <source>
        <dbReference type="ARBA" id="ARBA00022448"/>
    </source>
</evidence>
<dbReference type="Gene3D" id="3.40.50.300">
    <property type="entry name" value="P-loop containing nucleotide triphosphate hydrolases"/>
    <property type="match status" value="1"/>
</dbReference>
<gene>
    <name evidence="5" type="ORF">MKW94_022790</name>
</gene>
<evidence type="ECO:0000313" key="6">
    <source>
        <dbReference type="Proteomes" id="UP001177140"/>
    </source>
</evidence>
<dbReference type="GO" id="GO:0016887">
    <property type="term" value="F:ATP hydrolysis activity"/>
    <property type="evidence" value="ECO:0007669"/>
    <property type="project" value="InterPro"/>
</dbReference>
<dbReference type="Proteomes" id="UP001177140">
    <property type="component" value="Unassembled WGS sequence"/>
</dbReference>
<sequence>MSSSPSNIPRWTPTASPSRSPPPPQLLSQEENSFAYHDQVEDETFESTFPFMSSTSHQHQQQRDHYVDESANKDTVVNSIRVNGHPSEEKKSSFVIEMEPVLEGTVVLTWEDLCVRVPSSSSKGNDKAIIEGLNGYAQPGEVLAIMGPSGCGKSTLLDALAGN</sequence>
<dbReference type="InterPro" id="IPR027417">
    <property type="entry name" value="P-loop_NTPase"/>
</dbReference>
<dbReference type="PANTHER" id="PTHR48042:SF19">
    <property type="entry name" value="OS09G0472100 PROTEIN"/>
    <property type="match status" value="1"/>
</dbReference>
<keyword evidence="2" id="KW-0813">Transport</keyword>
<dbReference type="InterPro" id="IPR052215">
    <property type="entry name" value="Plant_ABCG"/>
</dbReference>
<comment type="similarity">
    <text evidence="1">Belongs to the ABC transporter superfamily. ABCG family. Eye pigment precursor importer (TC 3.A.1.204) subfamily.</text>
</comment>
<dbReference type="Pfam" id="PF00005">
    <property type="entry name" value="ABC_tran"/>
    <property type="match status" value="1"/>
</dbReference>
<evidence type="ECO:0000313" key="5">
    <source>
        <dbReference type="EMBL" id="MCL7045515.1"/>
    </source>
</evidence>
<feature type="compositionally biased region" description="Basic and acidic residues" evidence="3">
    <location>
        <begin position="61"/>
        <end position="72"/>
    </location>
</feature>
<dbReference type="AlphaFoldDB" id="A0AA41VQA4"/>
<evidence type="ECO:0000256" key="1">
    <source>
        <dbReference type="ARBA" id="ARBA00005814"/>
    </source>
</evidence>
<dbReference type="InterPro" id="IPR003439">
    <property type="entry name" value="ABC_transporter-like_ATP-bd"/>
</dbReference>
<name>A0AA41VQA4_PAPNU</name>
<dbReference type="GO" id="GO:0005524">
    <property type="term" value="F:ATP binding"/>
    <property type="evidence" value="ECO:0007669"/>
    <property type="project" value="InterPro"/>
</dbReference>
<comment type="caution">
    <text evidence="5">The sequence shown here is derived from an EMBL/GenBank/DDBJ whole genome shotgun (WGS) entry which is preliminary data.</text>
</comment>
<accession>A0AA41VQA4</accession>
<keyword evidence="6" id="KW-1185">Reference proteome</keyword>
<dbReference type="SUPFAM" id="SSF52540">
    <property type="entry name" value="P-loop containing nucleoside triphosphate hydrolases"/>
    <property type="match status" value="1"/>
</dbReference>
<dbReference type="PANTHER" id="PTHR48042">
    <property type="entry name" value="ABC TRANSPORTER G FAMILY MEMBER 11"/>
    <property type="match status" value="1"/>
</dbReference>
<proteinExistence type="inferred from homology"/>
<feature type="compositionally biased region" description="Low complexity" evidence="3">
    <location>
        <begin position="9"/>
        <end position="18"/>
    </location>
</feature>
<feature type="region of interest" description="Disordered" evidence="3">
    <location>
        <begin position="1"/>
        <end position="72"/>
    </location>
</feature>
<dbReference type="EMBL" id="JAJJMA010270620">
    <property type="protein sequence ID" value="MCL7045515.1"/>
    <property type="molecule type" value="Genomic_DNA"/>
</dbReference>
<organism evidence="5 6">
    <name type="scientific">Papaver nudicaule</name>
    <name type="common">Iceland poppy</name>
    <dbReference type="NCBI Taxonomy" id="74823"/>
    <lineage>
        <taxon>Eukaryota</taxon>
        <taxon>Viridiplantae</taxon>
        <taxon>Streptophyta</taxon>
        <taxon>Embryophyta</taxon>
        <taxon>Tracheophyta</taxon>
        <taxon>Spermatophyta</taxon>
        <taxon>Magnoliopsida</taxon>
        <taxon>Ranunculales</taxon>
        <taxon>Papaveraceae</taxon>
        <taxon>Papaveroideae</taxon>
        <taxon>Papaver</taxon>
    </lineage>
</organism>
<protein>
    <recommendedName>
        <fullName evidence="4">ABC transporter domain-containing protein</fullName>
    </recommendedName>
</protein>
<evidence type="ECO:0000259" key="4">
    <source>
        <dbReference type="Pfam" id="PF00005"/>
    </source>
</evidence>